<gene>
    <name evidence="3" type="ORF">G9470_14340</name>
</gene>
<sequence length="227" mass="25412">MSDIMKHYEVLTNFLGNVLSDNYEIALLDLREGKRCITAIANGQNSGRTIGAPLTDLALKIIREGIWKKEPYLLNYSGLTKDKRPLISSTFFIKEGQELLGMLCLNVDTQIYQQLCQSILKLGGLSIDPPSSKIIDLPVEHTETFTNDIGDIIASAMPDYITENRIPADRLTQDEKISIVKQLNEKGVFMIKGAVSEAALKLNCSDATIYRYLSKISKQEQKKQIDI</sequence>
<feature type="domain" description="Transcriptional regulator DauR-like HTH" evidence="2">
    <location>
        <begin position="153"/>
        <end position="213"/>
    </location>
</feature>
<evidence type="ECO:0000313" key="3">
    <source>
        <dbReference type="EMBL" id="NNJ30966.1"/>
    </source>
</evidence>
<dbReference type="Pfam" id="PF08348">
    <property type="entry name" value="PAS_6"/>
    <property type="match status" value="1"/>
</dbReference>
<dbReference type="Proteomes" id="UP000539052">
    <property type="component" value="Unassembled WGS sequence"/>
</dbReference>
<dbReference type="PANTHER" id="PTHR35568:SF1">
    <property type="entry name" value="TRANSCRIPTIONAL REGULATOR DAUR"/>
    <property type="match status" value="1"/>
</dbReference>
<evidence type="ECO:0000313" key="4">
    <source>
        <dbReference type="Proteomes" id="UP000539052"/>
    </source>
</evidence>
<dbReference type="EMBL" id="JAAOXG010000027">
    <property type="protein sequence ID" value="NNJ30966.1"/>
    <property type="molecule type" value="Genomic_DNA"/>
</dbReference>
<dbReference type="InterPro" id="IPR039445">
    <property type="entry name" value="DauR-like_HTH"/>
</dbReference>
<dbReference type="Pfam" id="PF13309">
    <property type="entry name" value="HTH_22"/>
    <property type="match status" value="1"/>
</dbReference>
<dbReference type="InterPro" id="IPR013559">
    <property type="entry name" value="YheO"/>
</dbReference>
<keyword evidence="4" id="KW-1185">Reference proteome</keyword>
<evidence type="ECO:0000259" key="2">
    <source>
        <dbReference type="Pfam" id="PF13309"/>
    </source>
</evidence>
<dbReference type="PANTHER" id="PTHR35568">
    <property type="entry name" value="TRANSCRIPTIONAL REGULATOR DAUR"/>
    <property type="match status" value="1"/>
</dbReference>
<accession>A0ABX1VUR3</accession>
<dbReference type="RefSeq" id="WP_170822147.1">
    <property type="nucleotide sequence ID" value="NZ_JAAOXG010000027.1"/>
</dbReference>
<organism evidence="3 4">
    <name type="scientific">Lacrimispora defluvii</name>
    <dbReference type="NCBI Taxonomy" id="2719233"/>
    <lineage>
        <taxon>Bacteria</taxon>
        <taxon>Bacillati</taxon>
        <taxon>Bacillota</taxon>
        <taxon>Clostridia</taxon>
        <taxon>Lachnospirales</taxon>
        <taxon>Lachnospiraceae</taxon>
        <taxon>Lacrimispora</taxon>
    </lineage>
</organism>
<comment type="caution">
    <text evidence="3">The sequence shown here is derived from an EMBL/GenBank/DDBJ whole genome shotgun (WGS) entry which is preliminary data.</text>
</comment>
<feature type="domain" description="YheO-like" evidence="1">
    <location>
        <begin position="6"/>
        <end position="115"/>
    </location>
</feature>
<protein>
    <submittedName>
        <fullName evidence="3">Transcriptional regulator</fullName>
    </submittedName>
</protein>
<name>A0ABX1VUR3_9FIRM</name>
<dbReference type="InterPro" id="IPR039446">
    <property type="entry name" value="DauR-like"/>
</dbReference>
<proteinExistence type="predicted"/>
<evidence type="ECO:0000259" key="1">
    <source>
        <dbReference type="Pfam" id="PF08348"/>
    </source>
</evidence>
<reference evidence="3 4" key="1">
    <citation type="submission" date="2020-03" db="EMBL/GenBank/DDBJ databases">
        <title>Genome Sequence of industrial isolate, B5A.</title>
        <authorList>
            <person name="Sharma S."/>
            <person name="Patil P.B."/>
            <person name="Korpole S."/>
        </authorList>
    </citation>
    <scope>NUCLEOTIDE SEQUENCE [LARGE SCALE GENOMIC DNA]</scope>
    <source>
        <strain evidence="3 4">PI-S10-B5A</strain>
    </source>
</reference>